<evidence type="ECO:0000256" key="8">
    <source>
        <dbReference type="SAM" id="Phobius"/>
    </source>
</evidence>
<dbReference type="NCBIfam" id="TIGR03023">
    <property type="entry name" value="WcaJ_sugtrans"/>
    <property type="match status" value="1"/>
</dbReference>
<dbReference type="Proteomes" id="UP001218579">
    <property type="component" value="Unassembled WGS sequence"/>
</dbReference>
<dbReference type="PANTHER" id="PTHR30576:SF0">
    <property type="entry name" value="UNDECAPRENYL-PHOSPHATE N-ACETYLGALACTOSAMINYL 1-PHOSPHATE TRANSFERASE-RELATED"/>
    <property type="match status" value="1"/>
</dbReference>
<accession>A0ABT5HH39</accession>
<evidence type="ECO:0000259" key="9">
    <source>
        <dbReference type="Pfam" id="PF02397"/>
    </source>
</evidence>
<evidence type="ECO:0000256" key="7">
    <source>
        <dbReference type="ARBA" id="ARBA00023169"/>
    </source>
</evidence>
<dbReference type="PANTHER" id="PTHR30576">
    <property type="entry name" value="COLANIC BIOSYNTHESIS UDP-GLUCOSE LIPID CARRIER TRANSFERASE"/>
    <property type="match status" value="1"/>
</dbReference>
<keyword evidence="6 8" id="KW-0472">Membrane</keyword>
<evidence type="ECO:0000256" key="4">
    <source>
        <dbReference type="ARBA" id="ARBA00022692"/>
    </source>
</evidence>
<evidence type="ECO:0000313" key="11">
    <source>
        <dbReference type="Proteomes" id="UP001218579"/>
    </source>
</evidence>
<dbReference type="EMBL" id="JAQQKV010000001">
    <property type="protein sequence ID" value="MDC7675416.1"/>
    <property type="molecule type" value="Genomic_DNA"/>
</dbReference>
<comment type="caution">
    <text evidence="10">The sequence shown here is derived from an EMBL/GenBank/DDBJ whole genome shotgun (WGS) entry which is preliminary data.</text>
</comment>
<comment type="subcellular location">
    <subcellularLocation>
        <location evidence="1">Membrane</location>
        <topology evidence="1">Multi-pass membrane protein</topology>
    </subcellularLocation>
</comment>
<keyword evidence="3 10" id="KW-0808">Transferase</keyword>
<dbReference type="Pfam" id="PF02397">
    <property type="entry name" value="Bac_transf"/>
    <property type="match status" value="1"/>
</dbReference>
<keyword evidence="7" id="KW-0270">Exopolysaccharide synthesis</keyword>
<organism evidence="10 11">
    <name type="scientific">Asticcacaulis machinosus</name>
    <dbReference type="NCBI Taxonomy" id="2984211"/>
    <lineage>
        <taxon>Bacteria</taxon>
        <taxon>Pseudomonadati</taxon>
        <taxon>Pseudomonadota</taxon>
        <taxon>Alphaproteobacteria</taxon>
        <taxon>Caulobacterales</taxon>
        <taxon>Caulobacteraceae</taxon>
        <taxon>Asticcacaulis</taxon>
    </lineage>
</organism>
<feature type="domain" description="Bacterial sugar transferase" evidence="9">
    <location>
        <begin position="319"/>
        <end position="507"/>
    </location>
</feature>
<proteinExistence type="inferred from homology"/>
<evidence type="ECO:0000256" key="3">
    <source>
        <dbReference type="ARBA" id="ARBA00022679"/>
    </source>
</evidence>
<dbReference type="Gene3D" id="3.40.50.720">
    <property type="entry name" value="NAD(P)-binding Rossmann-like Domain"/>
    <property type="match status" value="1"/>
</dbReference>
<dbReference type="GO" id="GO:0089702">
    <property type="term" value="F:undecaprenyl-phosphate glucose phosphotransferase activity"/>
    <property type="evidence" value="ECO:0007669"/>
    <property type="project" value="UniProtKB-EC"/>
</dbReference>
<evidence type="ECO:0000256" key="6">
    <source>
        <dbReference type="ARBA" id="ARBA00023136"/>
    </source>
</evidence>
<feature type="transmembrane region" description="Helical" evidence="8">
    <location>
        <begin position="93"/>
        <end position="112"/>
    </location>
</feature>
<dbReference type="InterPro" id="IPR003362">
    <property type="entry name" value="Bact_transf"/>
</dbReference>
<feature type="transmembrane region" description="Helical" evidence="8">
    <location>
        <begin position="124"/>
        <end position="146"/>
    </location>
</feature>
<dbReference type="Pfam" id="PF13727">
    <property type="entry name" value="CoA_binding_3"/>
    <property type="match status" value="1"/>
</dbReference>
<reference evidence="10 11" key="1">
    <citation type="submission" date="2023-01" db="EMBL/GenBank/DDBJ databases">
        <title>Novel species of the genus Asticcacaulis isolated from rivers.</title>
        <authorList>
            <person name="Lu H."/>
        </authorList>
    </citation>
    <scope>NUCLEOTIDE SEQUENCE [LARGE SCALE GENOMIC DNA]</scope>
    <source>
        <strain evidence="10 11">LKC15W</strain>
    </source>
</reference>
<keyword evidence="5 8" id="KW-1133">Transmembrane helix</keyword>
<dbReference type="InterPro" id="IPR017475">
    <property type="entry name" value="EPS_sugar_tfrase"/>
</dbReference>
<feature type="transmembrane region" description="Helical" evidence="8">
    <location>
        <begin position="324"/>
        <end position="345"/>
    </location>
</feature>
<evidence type="ECO:0000256" key="5">
    <source>
        <dbReference type="ARBA" id="ARBA00022989"/>
    </source>
</evidence>
<keyword evidence="11" id="KW-1185">Reference proteome</keyword>
<dbReference type="InterPro" id="IPR017473">
    <property type="entry name" value="Undecaprenyl-P_gluc_Ptfrase"/>
</dbReference>
<keyword evidence="4 8" id="KW-0812">Transmembrane</keyword>
<name>A0ABT5HH39_9CAUL</name>
<gene>
    <name evidence="10" type="ORF">PQU98_04700</name>
</gene>
<protein>
    <submittedName>
        <fullName evidence="10">Undecaprenyl-phosphate glucose phosphotransferase</fullName>
        <ecNumber evidence="10">2.7.8.31</ecNumber>
    </submittedName>
</protein>
<dbReference type="EC" id="2.7.8.31" evidence="10"/>
<evidence type="ECO:0000256" key="2">
    <source>
        <dbReference type="ARBA" id="ARBA00006464"/>
    </source>
</evidence>
<dbReference type="NCBIfam" id="TIGR03025">
    <property type="entry name" value="EPS_sugtrans"/>
    <property type="match status" value="1"/>
</dbReference>
<sequence>MLIDLIRPDAAKTGHSHRQVPDAERARLTEALHVRRGPFRPQRLVSLRERKSGYWAAYVFRMVDICALIFFGFLGVRAESRGNLLSLPVGQVLPFLVATLVVAMTLSAFGLYRLNRTEKLWERLLKVAASVGLGAAAGFAVTRLTLEPGIVPYALEMWTMASLAFFSLLHLLWFTTVARWRKQGRLTPNIVIVGATKHAQRLIDGALARRDVNILGIFDDRLARNPDTVLGVPVLGDTKALLSHKITPYVDQIVVALDPSAKARVKDIITRLKSLPNEVSLLVDVHNDEGREAALSRMADQPLARVSGITEDDKRAFNKRVQDMIVGVTALVVFAPVMAMIAILIKLDSKGPVFFRQRRHGFNNEPIMVWKFRSMRKDAEDATASQQVTAGDERVTRIGRIIRKTSLDELPQLFNVIMGEMSLVGPRPHAIGMKTGPDESARLVAEYAWRHRMKPGMTGWAAVNGSRGPLHNADDVRRRISLDVDYIERQSLWLDLYIMMMTLPCILGDRKAIR</sequence>
<evidence type="ECO:0000256" key="1">
    <source>
        <dbReference type="ARBA" id="ARBA00004141"/>
    </source>
</evidence>
<dbReference type="RefSeq" id="WP_272743723.1">
    <property type="nucleotide sequence ID" value="NZ_JAQQKV010000001.1"/>
</dbReference>
<feature type="transmembrane region" description="Helical" evidence="8">
    <location>
        <begin position="53"/>
        <end position="73"/>
    </location>
</feature>
<comment type="similarity">
    <text evidence="2">Belongs to the bacterial sugar transferase family.</text>
</comment>
<feature type="transmembrane region" description="Helical" evidence="8">
    <location>
        <begin position="158"/>
        <end position="178"/>
    </location>
</feature>
<evidence type="ECO:0000313" key="10">
    <source>
        <dbReference type="EMBL" id="MDC7675416.1"/>
    </source>
</evidence>